<evidence type="ECO:0000313" key="1">
    <source>
        <dbReference type="EMBL" id="KAH0915298.1"/>
    </source>
</evidence>
<evidence type="ECO:0000313" key="2">
    <source>
        <dbReference type="Proteomes" id="UP000824890"/>
    </source>
</evidence>
<keyword evidence="2" id="KW-1185">Reference proteome</keyword>
<proteinExistence type="predicted"/>
<sequence>MRRNQSGPRDKVSLRHFVEHLASLFQASAFSIHVEESVVHNNLTSEQRLGNMGVHGLSLINSLGDCTFLEQHVVETSQSGSTISFEEIKDTNAISTPVEIIIGWEP</sequence>
<dbReference type="Proteomes" id="UP000824890">
    <property type="component" value="Unassembled WGS sequence"/>
</dbReference>
<protein>
    <submittedName>
        <fullName evidence="1">Uncharacterized protein</fullName>
    </submittedName>
</protein>
<organism evidence="1 2">
    <name type="scientific">Brassica napus</name>
    <name type="common">Rape</name>
    <dbReference type="NCBI Taxonomy" id="3708"/>
    <lineage>
        <taxon>Eukaryota</taxon>
        <taxon>Viridiplantae</taxon>
        <taxon>Streptophyta</taxon>
        <taxon>Embryophyta</taxon>
        <taxon>Tracheophyta</taxon>
        <taxon>Spermatophyta</taxon>
        <taxon>Magnoliopsida</taxon>
        <taxon>eudicotyledons</taxon>
        <taxon>Gunneridae</taxon>
        <taxon>Pentapetalae</taxon>
        <taxon>rosids</taxon>
        <taxon>malvids</taxon>
        <taxon>Brassicales</taxon>
        <taxon>Brassicaceae</taxon>
        <taxon>Brassiceae</taxon>
        <taxon>Brassica</taxon>
    </lineage>
</organism>
<comment type="caution">
    <text evidence="1">The sequence shown here is derived from an EMBL/GenBank/DDBJ whole genome shotgun (WGS) entry which is preliminary data.</text>
</comment>
<gene>
    <name evidence="1" type="ORF">HID58_029744</name>
</gene>
<reference evidence="1 2" key="1">
    <citation type="submission" date="2021-05" db="EMBL/GenBank/DDBJ databases">
        <title>Genome Assembly of Synthetic Allotetraploid Brassica napus Reveals Homoeologous Exchanges between Subgenomes.</title>
        <authorList>
            <person name="Davis J.T."/>
        </authorList>
    </citation>
    <scope>NUCLEOTIDE SEQUENCE [LARGE SCALE GENOMIC DNA]</scope>
    <source>
        <strain evidence="2">cv. Da-Ae</strain>
        <tissue evidence="1">Seedling</tissue>
    </source>
</reference>
<name>A0ABQ8CE10_BRANA</name>
<dbReference type="EMBL" id="JAGKQM010000008">
    <property type="protein sequence ID" value="KAH0915298.1"/>
    <property type="molecule type" value="Genomic_DNA"/>
</dbReference>
<accession>A0ABQ8CE10</accession>